<dbReference type="GO" id="GO:0006811">
    <property type="term" value="P:monoatomic ion transport"/>
    <property type="evidence" value="ECO:0007669"/>
    <property type="project" value="UniProtKB-KW"/>
</dbReference>
<feature type="transmembrane region" description="Helical" evidence="10">
    <location>
        <begin position="12"/>
        <end position="34"/>
    </location>
</feature>
<feature type="transmembrane region" description="Helical" evidence="10">
    <location>
        <begin position="54"/>
        <end position="81"/>
    </location>
</feature>
<feature type="transmembrane region" description="Helical" evidence="10">
    <location>
        <begin position="166"/>
        <end position="189"/>
    </location>
</feature>
<dbReference type="InterPro" id="IPR050222">
    <property type="entry name" value="MATE_MdtK"/>
</dbReference>
<accession>A0A1M7Y5Y1</accession>
<feature type="transmembrane region" description="Helical" evidence="10">
    <location>
        <begin position="195"/>
        <end position="219"/>
    </location>
</feature>
<dbReference type="InterPro" id="IPR002528">
    <property type="entry name" value="MATE_fam"/>
</dbReference>
<feature type="transmembrane region" description="Helical" evidence="10">
    <location>
        <begin position="397"/>
        <end position="418"/>
    </location>
</feature>
<sequence>MSPFLLQWKKRYAYGEVLHVCLPLVLSMSATTAMEFTDRAFLSNYSIEAISAAVPASISAYLFMAFLGGIGSYAGVFIAQYYGSGANDRIGSVLWQSIWFTLFSGVIFWTLALFATDKVFAFAGHDPAVRELEEVYFSILCKGGMLHVASNTLATFFTGRGITRPVMIITFISVIVNIPLDYALIYGRWGLPELGIAGAGISTVSAWGVSSLLLTLLIFTRDHNQRFGILKNRSFDTQLFLRLLRYGVPGSLQFTLDILAFTLFILLVGRIGTLELAATNIVISINALAFMPSMGVSQGVSVMVGQALGRSRPANAKRAVWSAVHLLLLYILLIDLGFIFFPETILIPFLHAVPAGSVAEISEISIGLLRIVAAYILMDALYMIFSGALKGAGDTRFLMLSVGVSSFTFLVLPVYFGITRFHMGINGAWLCVLLFVGILFVLSAGRYRTGKWQKMLVIEREITAEGEA</sequence>
<evidence type="ECO:0000256" key="7">
    <source>
        <dbReference type="ARBA" id="ARBA00023065"/>
    </source>
</evidence>
<feature type="transmembrane region" description="Helical" evidence="10">
    <location>
        <begin position="239"/>
        <end position="269"/>
    </location>
</feature>
<dbReference type="GO" id="GO:0042910">
    <property type="term" value="F:xenobiotic transmembrane transporter activity"/>
    <property type="evidence" value="ECO:0007669"/>
    <property type="project" value="InterPro"/>
</dbReference>
<evidence type="ECO:0000256" key="3">
    <source>
        <dbReference type="ARBA" id="ARBA00022449"/>
    </source>
</evidence>
<evidence type="ECO:0000256" key="4">
    <source>
        <dbReference type="ARBA" id="ARBA00022475"/>
    </source>
</evidence>
<feature type="transmembrane region" description="Helical" evidence="10">
    <location>
        <begin position="424"/>
        <end position="445"/>
    </location>
</feature>
<proteinExistence type="predicted"/>
<dbReference type="InterPro" id="IPR048279">
    <property type="entry name" value="MdtK-like"/>
</dbReference>
<keyword evidence="12" id="KW-1185">Reference proteome</keyword>
<dbReference type="CDD" id="cd13133">
    <property type="entry name" value="MATE_like_7"/>
    <property type="match status" value="1"/>
</dbReference>
<evidence type="ECO:0000256" key="10">
    <source>
        <dbReference type="SAM" id="Phobius"/>
    </source>
</evidence>
<reference evidence="11 12" key="1">
    <citation type="submission" date="2016-12" db="EMBL/GenBank/DDBJ databases">
        <authorList>
            <person name="Song W.-J."/>
            <person name="Kurnit D.M."/>
        </authorList>
    </citation>
    <scope>NUCLEOTIDE SEQUENCE [LARGE SCALE GENOMIC DNA]</scope>
    <source>
        <strain evidence="11 12">DSM 18488</strain>
    </source>
</reference>
<dbReference type="GO" id="GO:0005886">
    <property type="term" value="C:plasma membrane"/>
    <property type="evidence" value="ECO:0007669"/>
    <property type="project" value="UniProtKB-SubCell"/>
</dbReference>
<organism evidence="11 12">
    <name type="scientific">Desulfopila aestuarii DSM 18488</name>
    <dbReference type="NCBI Taxonomy" id="1121416"/>
    <lineage>
        <taxon>Bacteria</taxon>
        <taxon>Pseudomonadati</taxon>
        <taxon>Thermodesulfobacteriota</taxon>
        <taxon>Desulfobulbia</taxon>
        <taxon>Desulfobulbales</taxon>
        <taxon>Desulfocapsaceae</taxon>
        <taxon>Desulfopila</taxon>
    </lineage>
</organism>
<keyword evidence="6 10" id="KW-1133">Transmembrane helix</keyword>
<dbReference type="GO" id="GO:0015297">
    <property type="term" value="F:antiporter activity"/>
    <property type="evidence" value="ECO:0007669"/>
    <property type="project" value="UniProtKB-KW"/>
</dbReference>
<evidence type="ECO:0000256" key="1">
    <source>
        <dbReference type="ARBA" id="ARBA00004651"/>
    </source>
</evidence>
<dbReference type="STRING" id="1121416.SAMN02745220_02030"/>
<keyword evidence="5 10" id="KW-0812">Transmembrane</keyword>
<dbReference type="RefSeq" id="WP_073613330.1">
    <property type="nucleotide sequence ID" value="NZ_FRFE01000008.1"/>
</dbReference>
<feature type="transmembrane region" description="Helical" evidence="10">
    <location>
        <begin position="281"/>
        <end position="308"/>
    </location>
</feature>
<evidence type="ECO:0000313" key="12">
    <source>
        <dbReference type="Proteomes" id="UP000184603"/>
    </source>
</evidence>
<dbReference type="Pfam" id="PF01554">
    <property type="entry name" value="MatE"/>
    <property type="match status" value="2"/>
</dbReference>
<evidence type="ECO:0000313" key="11">
    <source>
        <dbReference type="EMBL" id="SHO47888.1"/>
    </source>
</evidence>
<keyword evidence="4" id="KW-1003">Cell membrane</keyword>
<dbReference type="EMBL" id="FRFE01000008">
    <property type="protein sequence ID" value="SHO47888.1"/>
    <property type="molecule type" value="Genomic_DNA"/>
</dbReference>
<evidence type="ECO:0000256" key="6">
    <source>
        <dbReference type="ARBA" id="ARBA00022989"/>
    </source>
</evidence>
<evidence type="ECO:0000256" key="8">
    <source>
        <dbReference type="ARBA" id="ARBA00023136"/>
    </source>
</evidence>
<keyword evidence="3" id="KW-0050">Antiport</keyword>
<dbReference type="PIRSF" id="PIRSF006603">
    <property type="entry name" value="DinF"/>
    <property type="match status" value="1"/>
</dbReference>
<feature type="transmembrane region" description="Helical" evidence="10">
    <location>
        <begin position="93"/>
        <end position="115"/>
    </location>
</feature>
<dbReference type="PANTHER" id="PTHR43298">
    <property type="entry name" value="MULTIDRUG RESISTANCE PROTEIN NORM-RELATED"/>
    <property type="match status" value="1"/>
</dbReference>
<comment type="subcellular location">
    <subcellularLocation>
        <location evidence="1">Cell membrane</location>
        <topology evidence="1">Multi-pass membrane protein</topology>
    </subcellularLocation>
</comment>
<evidence type="ECO:0000256" key="5">
    <source>
        <dbReference type="ARBA" id="ARBA00022692"/>
    </source>
</evidence>
<protein>
    <recommendedName>
        <fullName evidence="9">Multidrug-efflux transporter</fullName>
    </recommendedName>
</protein>
<evidence type="ECO:0000256" key="9">
    <source>
        <dbReference type="ARBA" id="ARBA00031636"/>
    </source>
</evidence>
<keyword evidence="2" id="KW-0813">Transport</keyword>
<keyword evidence="8 10" id="KW-0472">Membrane</keyword>
<evidence type="ECO:0000256" key="2">
    <source>
        <dbReference type="ARBA" id="ARBA00022448"/>
    </source>
</evidence>
<dbReference type="Proteomes" id="UP000184603">
    <property type="component" value="Unassembled WGS sequence"/>
</dbReference>
<dbReference type="AlphaFoldDB" id="A0A1M7Y5Y1"/>
<feature type="transmembrane region" description="Helical" evidence="10">
    <location>
        <begin position="361"/>
        <end position="385"/>
    </location>
</feature>
<dbReference type="OrthoDB" id="9805232at2"/>
<feature type="transmembrane region" description="Helical" evidence="10">
    <location>
        <begin position="135"/>
        <end position="154"/>
    </location>
</feature>
<dbReference type="PANTHER" id="PTHR43298:SF2">
    <property type="entry name" value="FMN_FAD EXPORTER YEEO-RELATED"/>
    <property type="match status" value="1"/>
</dbReference>
<feature type="transmembrane region" description="Helical" evidence="10">
    <location>
        <begin position="320"/>
        <end position="341"/>
    </location>
</feature>
<gene>
    <name evidence="11" type="ORF">SAMN02745220_02030</name>
</gene>
<name>A0A1M7Y5Y1_9BACT</name>
<keyword evidence="7" id="KW-0406">Ion transport</keyword>
<dbReference type="NCBIfam" id="TIGR00797">
    <property type="entry name" value="matE"/>
    <property type="match status" value="1"/>
</dbReference>